<dbReference type="EMBL" id="OX597823">
    <property type="protein sequence ID" value="CAI9729220.1"/>
    <property type="molecule type" value="Genomic_DNA"/>
</dbReference>
<dbReference type="AlphaFoldDB" id="A0AA36B7D5"/>
<name>A0AA36B7D5_OCTVU</name>
<protein>
    <submittedName>
        <fullName evidence="1">Uncharacterized protein</fullName>
    </submittedName>
</protein>
<accession>A0AA36B7D5</accession>
<evidence type="ECO:0000313" key="1">
    <source>
        <dbReference type="EMBL" id="CAI9729220.1"/>
    </source>
</evidence>
<keyword evidence="2" id="KW-1185">Reference proteome</keyword>
<reference evidence="1" key="1">
    <citation type="submission" date="2023-08" db="EMBL/GenBank/DDBJ databases">
        <authorList>
            <person name="Alioto T."/>
            <person name="Alioto T."/>
            <person name="Gomez Garrido J."/>
        </authorList>
    </citation>
    <scope>NUCLEOTIDE SEQUENCE</scope>
</reference>
<sequence length="85" mass="9537">MPEVTGPATYKGVPITAPQLVDEATQKSVVVQSGYDWSMPKIDERGRLTKYGEIISQKPRQHYFNDIITAFIGATEQIEDKPHFA</sequence>
<organism evidence="1 2">
    <name type="scientific">Octopus vulgaris</name>
    <name type="common">Common octopus</name>
    <dbReference type="NCBI Taxonomy" id="6645"/>
    <lineage>
        <taxon>Eukaryota</taxon>
        <taxon>Metazoa</taxon>
        <taxon>Spiralia</taxon>
        <taxon>Lophotrochozoa</taxon>
        <taxon>Mollusca</taxon>
        <taxon>Cephalopoda</taxon>
        <taxon>Coleoidea</taxon>
        <taxon>Octopodiformes</taxon>
        <taxon>Octopoda</taxon>
        <taxon>Incirrata</taxon>
        <taxon>Octopodidae</taxon>
        <taxon>Octopus</taxon>
    </lineage>
</organism>
<dbReference type="Proteomes" id="UP001162480">
    <property type="component" value="Chromosome 10"/>
</dbReference>
<gene>
    <name evidence="1" type="ORF">OCTVUL_1B026047</name>
</gene>
<proteinExistence type="predicted"/>
<evidence type="ECO:0000313" key="2">
    <source>
        <dbReference type="Proteomes" id="UP001162480"/>
    </source>
</evidence>